<accession>A0A1I7BA93</accession>
<dbReference type="GO" id="GO:0006637">
    <property type="term" value="P:acyl-CoA metabolic process"/>
    <property type="evidence" value="ECO:0007669"/>
    <property type="project" value="TreeGrafter"/>
</dbReference>
<evidence type="ECO:0000259" key="4">
    <source>
        <dbReference type="PROSITE" id="PS51770"/>
    </source>
</evidence>
<dbReference type="CDD" id="cd03442">
    <property type="entry name" value="BFIT_BACH"/>
    <property type="match status" value="1"/>
</dbReference>
<keyword evidence="6" id="KW-1185">Reference proteome</keyword>
<dbReference type="GO" id="GO:0052816">
    <property type="term" value="F:long-chain fatty acyl-CoA hydrolase activity"/>
    <property type="evidence" value="ECO:0007669"/>
    <property type="project" value="TreeGrafter"/>
</dbReference>
<reference evidence="5 6" key="1">
    <citation type="submission" date="2016-10" db="EMBL/GenBank/DDBJ databases">
        <authorList>
            <person name="de Groot N.N."/>
        </authorList>
    </citation>
    <scope>NUCLEOTIDE SEQUENCE [LARGE SCALE GENOMIC DNA]</scope>
    <source>
        <strain evidence="5 6">CGMCC 1.7005</strain>
    </source>
</reference>
<dbReference type="RefSeq" id="WP_090251188.1">
    <property type="nucleotide sequence ID" value="NZ_FPAS01000005.1"/>
</dbReference>
<organism evidence="5 6">
    <name type="scientific">Lishizhenia tianjinensis</name>
    <dbReference type="NCBI Taxonomy" id="477690"/>
    <lineage>
        <taxon>Bacteria</taxon>
        <taxon>Pseudomonadati</taxon>
        <taxon>Bacteroidota</taxon>
        <taxon>Flavobacteriia</taxon>
        <taxon>Flavobacteriales</taxon>
        <taxon>Crocinitomicaceae</taxon>
        <taxon>Lishizhenia</taxon>
    </lineage>
</organism>
<protein>
    <submittedName>
        <fullName evidence="5">Acyl-CoA hydrolase</fullName>
    </submittedName>
</protein>
<keyword evidence="2 3" id="KW-0378">Hydrolase</keyword>
<dbReference type="EMBL" id="FPAS01000005">
    <property type="protein sequence ID" value="SFT84103.1"/>
    <property type="molecule type" value="Genomic_DNA"/>
</dbReference>
<dbReference type="GO" id="GO:0005737">
    <property type="term" value="C:cytoplasm"/>
    <property type="evidence" value="ECO:0007669"/>
    <property type="project" value="TreeGrafter"/>
</dbReference>
<proteinExistence type="inferred from homology"/>
<sequence>MRPKKASETLATSTKLVLPNDTNPHNNLFGGSLLAWMDVIASISAQRHCRRVVVTASVNNVSFEKPIPHSSIVTLKAKVSRAFNSSMEIFVDVYVENQVSGKMEKSNEAIYTFVAVDQNGGPIHVPELIPETEEEIKRYDGALRRKQLSLILAGKMNPADATELKALFLGDSEKA</sequence>
<dbReference type="InterPro" id="IPR040170">
    <property type="entry name" value="Cytosol_ACT"/>
</dbReference>
<evidence type="ECO:0000256" key="2">
    <source>
        <dbReference type="ARBA" id="ARBA00022801"/>
    </source>
</evidence>
<dbReference type="Pfam" id="PF03061">
    <property type="entry name" value="4HBT"/>
    <property type="match status" value="1"/>
</dbReference>
<dbReference type="AlphaFoldDB" id="A0A1I7BA93"/>
<dbReference type="Proteomes" id="UP000236454">
    <property type="component" value="Unassembled WGS sequence"/>
</dbReference>
<dbReference type="InterPro" id="IPR033120">
    <property type="entry name" value="HOTDOG_ACOT"/>
</dbReference>
<dbReference type="InterPro" id="IPR029069">
    <property type="entry name" value="HotDog_dom_sf"/>
</dbReference>
<dbReference type="STRING" id="477690.SAMN05216474_2617"/>
<dbReference type="OrthoDB" id="9791628at2"/>
<name>A0A1I7BA93_9FLAO</name>
<dbReference type="PANTHER" id="PTHR11049">
    <property type="entry name" value="ACYL COENZYME A THIOESTER HYDROLASE"/>
    <property type="match status" value="1"/>
</dbReference>
<comment type="similarity">
    <text evidence="1">Belongs to the acyl coenzyme A hydrolase family.</text>
</comment>
<evidence type="ECO:0000256" key="1">
    <source>
        <dbReference type="ARBA" id="ARBA00010458"/>
    </source>
</evidence>
<dbReference type="PROSITE" id="PS51770">
    <property type="entry name" value="HOTDOG_ACOT"/>
    <property type="match status" value="1"/>
</dbReference>
<dbReference type="SUPFAM" id="SSF54637">
    <property type="entry name" value="Thioesterase/thiol ester dehydrase-isomerase"/>
    <property type="match status" value="1"/>
</dbReference>
<evidence type="ECO:0000313" key="5">
    <source>
        <dbReference type="EMBL" id="SFT84103.1"/>
    </source>
</evidence>
<evidence type="ECO:0000313" key="6">
    <source>
        <dbReference type="Proteomes" id="UP000236454"/>
    </source>
</evidence>
<dbReference type="InterPro" id="IPR006683">
    <property type="entry name" value="Thioestr_dom"/>
</dbReference>
<evidence type="ECO:0000256" key="3">
    <source>
        <dbReference type="PROSITE-ProRule" id="PRU01106"/>
    </source>
</evidence>
<gene>
    <name evidence="5" type="ORF">SAMN05216474_2617</name>
</gene>
<feature type="domain" description="HotDog ACOT-type" evidence="4">
    <location>
        <begin position="7"/>
        <end position="119"/>
    </location>
</feature>
<dbReference type="Gene3D" id="3.10.129.10">
    <property type="entry name" value="Hotdog Thioesterase"/>
    <property type="match status" value="1"/>
</dbReference>